<protein>
    <recommendedName>
        <fullName evidence="4">DUF3592 domain-containing protein</fullName>
    </recommendedName>
</protein>
<dbReference type="RefSeq" id="WP_379156256.1">
    <property type="nucleotide sequence ID" value="NZ_JBHSRJ010000005.1"/>
</dbReference>
<organism evidence="2 3">
    <name type="scientific">Nocardioides hankookensis</name>
    <dbReference type="NCBI Taxonomy" id="443157"/>
    <lineage>
        <taxon>Bacteria</taxon>
        <taxon>Bacillati</taxon>
        <taxon>Actinomycetota</taxon>
        <taxon>Actinomycetes</taxon>
        <taxon>Propionibacteriales</taxon>
        <taxon>Nocardioidaceae</taxon>
        <taxon>Nocardioides</taxon>
    </lineage>
</organism>
<proteinExistence type="predicted"/>
<keyword evidence="1" id="KW-0812">Transmembrane</keyword>
<feature type="transmembrane region" description="Helical" evidence="1">
    <location>
        <begin position="181"/>
        <end position="201"/>
    </location>
</feature>
<keyword evidence="1" id="KW-1133">Transmembrane helix</keyword>
<name>A0ABW1LL01_9ACTN</name>
<feature type="transmembrane region" description="Helical" evidence="1">
    <location>
        <begin position="149"/>
        <end position="169"/>
    </location>
</feature>
<evidence type="ECO:0008006" key="4">
    <source>
        <dbReference type="Google" id="ProtNLM"/>
    </source>
</evidence>
<gene>
    <name evidence="2" type="ORF">ACFPYL_16030</name>
</gene>
<evidence type="ECO:0000256" key="1">
    <source>
        <dbReference type="SAM" id="Phobius"/>
    </source>
</evidence>
<keyword evidence="3" id="KW-1185">Reference proteome</keyword>
<dbReference type="Proteomes" id="UP001596135">
    <property type="component" value="Unassembled WGS sequence"/>
</dbReference>
<feature type="transmembrane region" description="Helical" evidence="1">
    <location>
        <begin position="221"/>
        <end position="239"/>
    </location>
</feature>
<sequence>MTLEAIAAPVRTTPPQPLRHLAFCGIAWALLLCSAALLATGLLAGERASTYDELQHAVASGDVRSVVVTGGISESFRGRQGVTVHWREGAIGHQATVIEQHPLRWTVTPAGLPVVYSVERDLAWLDPDISVERRPHDFPDYYEVHGWRLPQWTSVVTVVLGLGGLLLLIAGPQPRRATRWAWFWMMSTAPPLGFVAFLTLGGALSPRPRPDLGRRLTGGRAFLLSIVVGAALSAMATAFL</sequence>
<evidence type="ECO:0000313" key="2">
    <source>
        <dbReference type="EMBL" id="MFC6044600.1"/>
    </source>
</evidence>
<evidence type="ECO:0000313" key="3">
    <source>
        <dbReference type="Proteomes" id="UP001596135"/>
    </source>
</evidence>
<dbReference type="EMBL" id="JBHSRJ010000005">
    <property type="protein sequence ID" value="MFC6044600.1"/>
    <property type="molecule type" value="Genomic_DNA"/>
</dbReference>
<feature type="transmembrane region" description="Helical" evidence="1">
    <location>
        <begin position="21"/>
        <end position="44"/>
    </location>
</feature>
<comment type="caution">
    <text evidence="2">The sequence shown here is derived from an EMBL/GenBank/DDBJ whole genome shotgun (WGS) entry which is preliminary data.</text>
</comment>
<accession>A0ABW1LL01</accession>
<reference evidence="3" key="1">
    <citation type="journal article" date="2019" name="Int. J. Syst. Evol. Microbiol.">
        <title>The Global Catalogue of Microorganisms (GCM) 10K type strain sequencing project: providing services to taxonomists for standard genome sequencing and annotation.</title>
        <authorList>
            <consortium name="The Broad Institute Genomics Platform"/>
            <consortium name="The Broad Institute Genome Sequencing Center for Infectious Disease"/>
            <person name="Wu L."/>
            <person name="Ma J."/>
        </authorList>
    </citation>
    <scope>NUCLEOTIDE SEQUENCE [LARGE SCALE GENOMIC DNA]</scope>
    <source>
        <strain evidence="3">CCUG 54522</strain>
    </source>
</reference>
<keyword evidence="1" id="KW-0472">Membrane</keyword>